<dbReference type="Gene3D" id="3.40.30.10">
    <property type="entry name" value="Glutaredoxin"/>
    <property type="match status" value="1"/>
</dbReference>
<evidence type="ECO:0000313" key="2">
    <source>
        <dbReference type="Proteomes" id="UP000195128"/>
    </source>
</evidence>
<protein>
    <submittedName>
        <fullName evidence="1">Glutaredoxin</fullName>
    </submittedName>
</protein>
<sequence>MPPECQLLSTVGCPLCEAAEAVLQPLAIEHGLLVELIDISEDERLFERYELRVPVLRRVDTGDELEWPFEVPQVVSFLSH</sequence>
<dbReference type="OrthoDB" id="8537427at2"/>
<dbReference type="InterPro" id="IPR036249">
    <property type="entry name" value="Thioredoxin-like_sf"/>
</dbReference>
<dbReference type="SUPFAM" id="SSF52833">
    <property type="entry name" value="Thioredoxin-like"/>
    <property type="match status" value="1"/>
</dbReference>
<comment type="caution">
    <text evidence="1">The sequence shown here is derived from an EMBL/GenBank/DDBJ whole genome shotgun (WGS) entry which is preliminary data.</text>
</comment>
<dbReference type="Proteomes" id="UP000195128">
    <property type="component" value="Unassembled WGS sequence"/>
</dbReference>
<proteinExistence type="predicted"/>
<evidence type="ECO:0000313" key="1">
    <source>
        <dbReference type="EMBL" id="OUM07176.1"/>
    </source>
</evidence>
<dbReference type="Pfam" id="PF05768">
    <property type="entry name" value="Glrx-like"/>
    <property type="match status" value="1"/>
</dbReference>
<dbReference type="EMBL" id="MTSA01000008">
    <property type="protein sequence ID" value="OUM07176.1"/>
    <property type="molecule type" value="Genomic_DNA"/>
</dbReference>
<reference evidence="1 2" key="1">
    <citation type="submission" date="2017-01" db="EMBL/GenBank/DDBJ databases">
        <authorList>
            <person name="Mah S.A."/>
            <person name="Swanson W.J."/>
            <person name="Moy G.W."/>
            <person name="Vacquier V.D."/>
        </authorList>
    </citation>
    <scope>NUCLEOTIDE SEQUENCE [LARGE SCALE GENOMIC DNA]</scope>
    <source>
        <strain evidence="1">PDD-32b-74</strain>
    </source>
</reference>
<gene>
    <name evidence="1" type="ORF">BW686_12260</name>
</gene>
<dbReference type="InterPro" id="IPR008554">
    <property type="entry name" value="Glutaredoxin-like"/>
</dbReference>
<dbReference type="RefSeq" id="WP_084917036.1">
    <property type="nucleotide sequence ID" value="NZ_JAHZNS010000021.1"/>
</dbReference>
<organism evidence="1 2">
    <name type="scientific">Pseudomonas syringae</name>
    <dbReference type="NCBI Taxonomy" id="317"/>
    <lineage>
        <taxon>Bacteria</taxon>
        <taxon>Pseudomonadati</taxon>
        <taxon>Pseudomonadota</taxon>
        <taxon>Gammaproteobacteria</taxon>
        <taxon>Pseudomonadales</taxon>
        <taxon>Pseudomonadaceae</taxon>
        <taxon>Pseudomonas</taxon>
    </lineage>
</organism>
<name>A0A244ERR2_PSESX</name>
<dbReference type="AlphaFoldDB" id="A0A244ERR2"/>
<accession>A0A244ERR2</accession>